<proteinExistence type="predicted"/>
<evidence type="ECO:0000313" key="4">
    <source>
        <dbReference type="Proteomes" id="UP000319481"/>
    </source>
</evidence>
<dbReference type="InterPro" id="IPR036291">
    <property type="entry name" value="NAD(P)-bd_dom_sf"/>
</dbReference>
<reference evidence="3 4" key="1">
    <citation type="journal article" date="2019" name="Appl. Microbiol. Biotechnol.">
        <title>Differential efficiency of wild type rhizogenic strains for rol gene transformation of plants.</title>
        <authorList>
            <person name="Desmet S."/>
            <person name="De Keyser E."/>
            <person name="Van Vaerenbergh J."/>
            <person name="Baeyen S."/>
            <person name="Van Huylenbroeck J."/>
            <person name="Geelen D."/>
            <person name="Dhooghe E."/>
        </authorList>
    </citation>
    <scope>NUCLEOTIDE SEQUENCE [LARGE SCALE GENOMIC DNA]</scope>
    <source>
        <strain evidence="3 4">GBBC3283</strain>
    </source>
</reference>
<feature type="domain" description="Gfo/Idh/MocA-like oxidoreductase N-terminal" evidence="1">
    <location>
        <begin position="20"/>
        <end position="137"/>
    </location>
</feature>
<keyword evidence="4" id="KW-1185">Reference proteome</keyword>
<evidence type="ECO:0000259" key="2">
    <source>
        <dbReference type="Pfam" id="PF02894"/>
    </source>
</evidence>
<dbReference type="InterPro" id="IPR051450">
    <property type="entry name" value="Gfo/Idh/MocA_Oxidoreductases"/>
</dbReference>
<evidence type="ECO:0000259" key="1">
    <source>
        <dbReference type="Pfam" id="PF01408"/>
    </source>
</evidence>
<dbReference type="Gene3D" id="3.40.50.720">
    <property type="entry name" value="NAD(P)-binding Rossmann-like Domain"/>
    <property type="match status" value="1"/>
</dbReference>
<dbReference type="InterPro" id="IPR004104">
    <property type="entry name" value="Gfo/Idh/MocA-like_OxRdtase_C"/>
</dbReference>
<sequence>MPSHQGHKMPSRISVARPAVRIAVVGTGAIGRRHALFCADEPTVDLVGIVDPADNAATFAADVGVNHYRTIETLLERQKVDGVIIAAPTQLHRNIAVIAISHGVSVLIEKPITVLPGEADELIAAAQSSGAKILVGHHRRHNPIVQHARKIVTHELGRLLAVNVIWALLKPVSYFEPDWRRRIGAGPILTNLVHDIDLLRFLCGEISSVTAKTTASARSHEVEDTVAVLLAFENGALGTLIGSDASPSPWSWDLNSGENPLFPVSRENSYRFFGTEGSLEFPDLHLWRYRVDGEAGWTQPISREGRVVQAATDAYRLQLQHFTRVITGEEEPLVSGEDGMRSLQATAAIFDSATTGKTIDPSKMK</sequence>
<evidence type="ECO:0000313" key="3">
    <source>
        <dbReference type="EMBL" id="TRA84243.1"/>
    </source>
</evidence>
<dbReference type="Pfam" id="PF01408">
    <property type="entry name" value="GFO_IDH_MocA"/>
    <property type="match status" value="1"/>
</dbReference>
<feature type="domain" description="Gfo/Idh/MocA-like oxidoreductase C-terminal" evidence="2">
    <location>
        <begin position="150"/>
        <end position="359"/>
    </location>
</feature>
<protein>
    <submittedName>
        <fullName evidence="3">Gfo/Idh/MocA family oxidoreductase</fullName>
    </submittedName>
</protein>
<dbReference type="Pfam" id="PF02894">
    <property type="entry name" value="GFO_IDH_MocA_C"/>
    <property type="match status" value="1"/>
</dbReference>
<organism evidence="3 4">
    <name type="scientific">Agrobacterium salinitolerans</name>
    <dbReference type="NCBI Taxonomy" id="1183413"/>
    <lineage>
        <taxon>Bacteria</taxon>
        <taxon>Pseudomonadati</taxon>
        <taxon>Pseudomonadota</taxon>
        <taxon>Alphaproteobacteria</taxon>
        <taxon>Hyphomicrobiales</taxon>
        <taxon>Rhizobiaceae</taxon>
        <taxon>Rhizobium/Agrobacterium group</taxon>
        <taxon>Agrobacterium</taxon>
    </lineage>
</organism>
<dbReference type="SUPFAM" id="SSF55347">
    <property type="entry name" value="Glyceraldehyde-3-phosphate dehydrogenase-like, C-terminal domain"/>
    <property type="match status" value="1"/>
</dbReference>
<accession>A0ABY3BJE7</accession>
<dbReference type="SUPFAM" id="SSF51735">
    <property type="entry name" value="NAD(P)-binding Rossmann-fold domains"/>
    <property type="match status" value="1"/>
</dbReference>
<dbReference type="PANTHER" id="PTHR43377:SF8">
    <property type="entry name" value="BLR3664 PROTEIN"/>
    <property type="match status" value="1"/>
</dbReference>
<dbReference type="InterPro" id="IPR000683">
    <property type="entry name" value="Gfo/Idh/MocA-like_OxRdtase_N"/>
</dbReference>
<dbReference type="Proteomes" id="UP000319481">
    <property type="component" value="Unassembled WGS sequence"/>
</dbReference>
<dbReference type="Gene3D" id="3.30.360.10">
    <property type="entry name" value="Dihydrodipicolinate Reductase, domain 2"/>
    <property type="match status" value="1"/>
</dbReference>
<dbReference type="PANTHER" id="PTHR43377">
    <property type="entry name" value="BILIVERDIN REDUCTASE A"/>
    <property type="match status" value="1"/>
</dbReference>
<gene>
    <name evidence="3" type="ORF">EXN23_23075</name>
</gene>
<comment type="caution">
    <text evidence="3">The sequence shown here is derived from an EMBL/GenBank/DDBJ whole genome shotgun (WGS) entry which is preliminary data.</text>
</comment>
<dbReference type="EMBL" id="SGNZ01000016">
    <property type="protein sequence ID" value="TRA84243.1"/>
    <property type="molecule type" value="Genomic_DNA"/>
</dbReference>
<name>A0ABY3BJE7_9HYPH</name>